<gene>
    <name evidence="1" type="ORF">CCC_01377</name>
</gene>
<organism evidence="1 2">
    <name type="scientific">Paramagnetospirillum magnetotacticum MS-1</name>
    <dbReference type="NCBI Taxonomy" id="272627"/>
    <lineage>
        <taxon>Bacteria</taxon>
        <taxon>Pseudomonadati</taxon>
        <taxon>Pseudomonadota</taxon>
        <taxon>Alphaproteobacteria</taxon>
        <taxon>Rhodospirillales</taxon>
        <taxon>Magnetospirillaceae</taxon>
        <taxon>Paramagnetospirillum</taxon>
    </lineage>
</organism>
<dbReference type="AlphaFoldDB" id="A0A0C2YAU4"/>
<reference evidence="1 2" key="1">
    <citation type="submission" date="2015-01" db="EMBL/GenBank/DDBJ databases">
        <title>Genome Sequence of Magnetospirillum magnetotacticum Strain MS-1.</title>
        <authorList>
            <person name="Marinov G.K."/>
            <person name="Smalley M.D."/>
            <person name="DeSalvo G."/>
        </authorList>
    </citation>
    <scope>NUCLEOTIDE SEQUENCE [LARGE SCALE GENOMIC DNA]</scope>
    <source>
        <strain evidence="1 2">MS-1</strain>
    </source>
</reference>
<evidence type="ECO:0000313" key="2">
    <source>
        <dbReference type="Proteomes" id="UP000031971"/>
    </source>
</evidence>
<dbReference type="EMBL" id="JXSL01000033">
    <property type="protein sequence ID" value="KIL96884.1"/>
    <property type="molecule type" value="Genomic_DNA"/>
</dbReference>
<comment type="caution">
    <text evidence="1">The sequence shown here is derived from an EMBL/GenBank/DDBJ whole genome shotgun (WGS) entry which is preliminary data.</text>
</comment>
<name>A0A0C2YAU4_PARME</name>
<keyword evidence="2" id="KW-1185">Reference proteome</keyword>
<accession>A0A0C2YAU4</accession>
<dbReference type="RefSeq" id="WP_152619815.1">
    <property type="nucleotide sequence ID" value="NZ_JXSL01000033.1"/>
</dbReference>
<proteinExistence type="predicted"/>
<dbReference type="OrthoDB" id="883890at2"/>
<protein>
    <submittedName>
        <fullName evidence="1">Uncharacterized protein</fullName>
    </submittedName>
</protein>
<evidence type="ECO:0000313" key="1">
    <source>
        <dbReference type="EMBL" id="KIL96884.1"/>
    </source>
</evidence>
<dbReference type="Proteomes" id="UP000031971">
    <property type="component" value="Unassembled WGS sequence"/>
</dbReference>
<sequence length="439" mass="48846">MILYLDLDGVMLQSVDGSVWNSTWRVAPYAAQFLKWALAYHSPMWLTARDMDGSGEGIVTAFANAIGTTRPLMELAARVPSCQWSGAKTNAIELSSNYLWLDDSPRPEDLIALEREGCISRWLEVNTDVRPDDLLRAMCRVGTLAAVNKPEVISHDQPMWLLDLLRGAQSMNWCFKIGCTTCGAGMFRSALTTHLCWRVGVKSQEADQRRGFNMVAALSPPYRRAVVETAANDIANADIKAVIDTGRGWYDGMRMILSEIGISPENSNSLPFDVDLAVIESLRISPVWSAVKAGVDNYAARRQQQTDRHQKRQADDQLAARLRREAADAASKLRTSEQVARSQKIATGLTEFRVMSPFERLMELADDRLEIPLGAFSSDDIPMTPEIIRALPEDVRSALVARIGMRGHHFQKLKQLLETPRISDNANGYNGSKPRKVIA</sequence>